<name>A0A813ZWG4_9BILA</name>
<dbReference type="EMBL" id="CAJNOU010000182">
    <property type="protein sequence ID" value="CAF0905109.1"/>
    <property type="molecule type" value="Genomic_DNA"/>
</dbReference>
<dbReference type="SUPFAM" id="SSF81321">
    <property type="entry name" value="Family A G protein-coupled receptor-like"/>
    <property type="match status" value="1"/>
</dbReference>
<evidence type="ECO:0000256" key="3">
    <source>
        <dbReference type="ARBA" id="ARBA00022989"/>
    </source>
</evidence>
<dbReference type="PROSITE" id="PS50262">
    <property type="entry name" value="G_PROTEIN_RECEP_F1_2"/>
    <property type="match status" value="1"/>
</dbReference>
<organism evidence="7 9">
    <name type="scientific">Rotaria sordida</name>
    <dbReference type="NCBI Taxonomy" id="392033"/>
    <lineage>
        <taxon>Eukaryota</taxon>
        <taxon>Metazoa</taxon>
        <taxon>Spiralia</taxon>
        <taxon>Gnathifera</taxon>
        <taxon>Rotifera</taxon>
        <taxon>Eurotatoria</taxon>
        <taxon>Bdelloidea</taxon>
        <taxon>Philodinida</taxon>
        <taxon>Philodinidae</taxon>
        <taxon>Rotaria</taxon>
    </lineage>
</organism>
<evidence type="ECO:0000313" key="8">
    <source>
        <dbReference type="EMBL" id="CAF3709072.1"/>
    </source>
</evidence>
<dbReference type="Proteomes" id="UP000663874">
    <property type="component" value="Unassembled WGS sequence"/>
</dbReference>
<dbReference type="AlphaFoldDB" id="A0A813ZWG4"/>
<accession>A0A813ZWG4</accession>
<comment type="subcellular location">
    <subcellularLocation>
        <location evidence="1">Membrane</location>
    </subcellularLocation>
</comment>
<feature type="transmembrane region" description="Helical" evidence="5">
    <location>
        <begin position="222"/>
        <end position="244"/>
    </location>
</feature>
<evidence type="ECO:0000256" key="5">
    <source>
        <dbReference type="SAM" id="Phobius"/>
    </source>
</evidence>
<keyword evidence="4 5" id="KW-0472">Membrane</keyword>
<evidence type="ECO:0000259" key="6">
    <source>
        <dbReference type="PROSITE" id="PS50262"/>
    </source>
</evidence>
<comment type="caution">
    <text evidence="7">The sequence shown here is derived from an EMBL/GenBank/DDBJ whole genome shotgun (WGS) entry which is preliminary data.</text>
</comment>
<feature type="transmembrane region" description="Helical" evidence="5">
    <location>
        <begin position="192"/>
        <end position="216"/>
    </location>
</feature>
<dbReference type="InterPro" id="IPR017452">
    <property type="entry name" value="GPCR_Rhodpsn_7TM"/>
</dbReference>
<evidence type="ECO:0000313" key="9">
    <source>
        <dbReference type="Proteomes" id="UP000663889"/>
    </source>
</evidence>
<reference evidence="7" key="1">
    <citation type="submission" date="2021-02" db="EMBL/GenBank/DDBJ databases">
        <authorList>
            <person name="Nowell W R."/>
        </authorList>
    </citation>
    <scope>NUCLEOTIDE SEQUENCE</scope>
</reference>
<protein>
    <recommendedName>
        <fullName evidence="6">G-protein coupled receptors family 1 profile domain-containing protein</fullName>
    </recommendedName>
</protein>
<proteinExistence type="predicted"/>
<feature type="transmembrane region" description="Helical" evidence="5">
    <location>
        <begin position="138"/>
        <end position="159"/>
    </location>
</feature>
<feature type="transmembrane region" description="Helical" evidence="5">
    <location>
        <begin position="54"/>
        <end position="75"/>
    </location>
</feature>
<dbReference type="EMBL" id="CAJOBE010001035">
    <property type="protein sequence ID" value="CAF3709072.1"/>
    <property type="molecule type" value="Genomic_DNA"/>
</dbReference>
<feature type="domain" description="G-protein coupled receptors family 1 profile" evidence="6">
    <location>
        <begin position="1"/>
        <end position="250"/>
    </location>
</feature>
<dbReference type="Gene3D" id="1.20.1070.10">
    <property type="entry name" value="Rhodopsin 7-helix transmembrane proteins"/>
    <property type="match status" value="1"/>
</dbReference>
<sequence>MIYKCRQELHDASLILTCNSCFAALLTCVTMLIMTSSNLFTGFLIYNLKFCMAWGLFYDIFECVIYYSYCLQAFYRLCRIVFYTKKFLTSFSLHFILIICQWLLVLAFLIPPVFINWYDHLPTAKYCLIPYTSVIAEIYHILVLYLIPLICIGTIYIWITIFMRRTTRPSTLIIAVIRRQRNQRDLTVVKRIIMLIGVLIVLRFPTIIFMIYAIIVGYTYPLTYGIVGVITSACLIFIGFATIYTTPPLRKRIHHYFVHRNNRIQAEPIPKKQIHVPITMTDNVKTAQKPNKR</sequence>
<dbReference type="GO" id="GO:0016020">
    <property type="term" value="C:membrane"/>
    <property type="evidence" value="ECO:0007669"/>
    <property type="project" value="UniProtKB-SubCell"/>
</dbReference>
<gene>
    <name evidence="8" type="ORF">FNK824_LOCUS9690</name>
    <name evidence="7" type="ORF">SEV965_LOCUS5842</name>
</gene>
<evidence type="ECO:0000313" key="7">
    <source>
        <dbReference type="EMBL" id="CAF0905109.1"/>
    </source>
</evidence>
<keyword evidence="3 5" id="KW-1133">Transmembrane helix</keyword>
<evidence type="ECO:0000256" key="2">
    <source>
        <dbReference type="ARBA" id="ARBA00022692"/>
    </source>
</evidence>
<feature type="transmembrane region" description="Helical" evidence="5">
    <location>
        <begin position="95"/>
        <end position="118"/>
    </location>
</feature>
<feature type="transmembrane region" description="Helical" evidence="5">
    <location>
        <begin position="12"/>
        <end position="34"/>
    </location>
</feature>
<evidence type="ECO:0000256" key="4">
    <source>
        <dbReference type="ARBA" id="ARBA00023136"/>
    </source>
</evidence>
<evidence type="ECO:0000256" key="1">
    <source>
        <dbReference type="ARBA" id="ARBA00004370"/>
    </source>
</evidence>
<dbReference type="Proteomes" id="UP000663889">
    <property type="component" value="Unassembled WGS sequence"/>
</dbReference>
<dbReference type="CDD" id="cd00637">
    <property type="entry name" value="7tm_classA_rhodopsin-like"/>
    <property type="match status" value="1"/>
</dbReference>
<keyword evidence="2 5" id="KW-0812">Transmembrane</keyword>